<proteinExistence type="predicted"/>
<dbReference type="GO" id="GO:0016787">
    <property type="term" value="F:hydrolase activity"/>
    <property type="evidence" value="ECO:0007669"/>
    <property type="project" value="UniProtKB-KW"/>
</dbReference>
<name>A0ABW3MH82_9PSEU</name>
<evidence type="ECO:0000313" key="3">
    <source>
        <dbReference type="Proteomes" id="UP001597045"/>
    </source>
</evidence>
<feature type="non-terminal residue" evidence="2">
    <location>
        <position position="1"/>
    </location>
</feature>
<reference evidence="3" key="1">
    <citation type="journal article" date="2019" name="Int. J. Syst. Evol. Microbiol.">
        <title>The Global Catalogue of Microorganisms (GCM) 10K type strain sequencing project: providing services to taxonomists for standard genome sequencing and annotation.</title>
        <authorList>
            <consortium name="The Broad Institute Genomics Platform"/>
            <consortium name="The Broad Institute Genome Sequencing Center for Infectious Disease"/>
            <person name="Wu L."/>
            <person name="Ma J."/>
        </authorList>
    </citation>
    <scope>NUCLEOTIDE SEQUENCE [LARGE SCALE GENOMIC DNA]</scope>
    <source>
        <strain evidence="3">JCM 31486</strain>
    </source>
</reference>
<keyword evidence="2" id="KW-0378">Hydrolase</keyword>
<dbReference type="PROSITE" id="PS50240">
    <property type="entry name" value="TRYPSIN_DOM"/>
    <property type="match status" value="1"/>
</dbReference>
<dbReference type="Gene3D" id="2.40.10.10">
    <property type="entry name" value="Trypsin-like serine proteases"/>
    <property type="match status" value="1"/>
</dbReference>
<evidence type="ECO:0000259" key="1">
    <source>
        <dbReference type="PROSITE" id="PS50240"/>
    </source>
</evidence>
<comment type="caution">
    <text evidence="2">The sequence shown here is derived from an EMBL/GenBank/DDBJ whole genome shotgun (WGS) entry which is preliminary data.</text>
</comment>
<accession>A0ABW3MH82</accession>
<dbReference type="InterPro" id="IPR043504">
    <property type="entry name" value="Peptidase_S1_PA_chymotrypsin"/>
</dbReference>
<organism evidence="2 3">
    <name type="scientific">Kibdelosporangium lantanae</name>
    <dbReference type="NCBI Taxonomy" id="1497396"/>
    <lineage>
        <taxon>Bacteria</taxon>
        <taxon>Bacillati</taxon>
        <taxon>Actinomycetota</taxon>
        <taxon>Actinomycetes</taxon>
        <taxon>Pseudonocardiales</taxon>
        <taxon>Pseudonocardiaceae</taxon>
        <taxon>Kibdelosporangium</taxon>
    </lineage>
</organism>
<feature type="domain" description="Peptidase S1" evidence="1">
    <location>
        <begin position="1"/>
        <end position="109"/>
    </location>
</feature>
<dbReference type="Pfam" id="PF00089">
    <property type="entry name" value="Trypsin"/>
    <property type="match status" value="1"/>
</dbReference>
<dbReference type="PANTHER" id="PTHR24260">
    <property type="match status" value="1"/>
</dbReference>
<dbReference type="EC" id="3.4.21.-" evidence="2"/>
<keyword evidence="3" id="KW-1185">Reference proteome</keyword>
<dbReference type="InterPro" id="IPR009003">
    <property type="entry name" value="Peptidase_S1_PA"/>
</dbReference>
<dbReference type="InterPro" id="IPR001254">
    <property type="entry name" value="Trypsin_dom"/>
</dbReference>
<dbReference type="PANTHER" id="PTHR24260:SF136">
    <property type="entry name" value="GH08193P-RELATED"/>
    <property type="match status" value="1"/>
</dbReference>
<protein>
    <submittedName>
        <fullName evidence="2">Trypsin-like serine protease</fullName>
        <ecNumber evidence="2">3.4.21.-</ecNumber>
    </submittedName>
</protein>
<sequence>IGWGLTSSPPSALPDPLQQLDLHRIAATHCAAADPGIATGELCTDNPNGAGMCFGDSGSGGLREIAGQWFLVGSASRGVNDDNGTCGGDDPGILTSWWYYLPWFAETILGRNWASTVAAHPLPAVANRVSLPGAGGADQQRLQIAYALAETSTSH</sequence>
<dbReference type="SUPFAM" id="SSF50494">
    <property type="entry name" value="Trypsin-like serine proteases"/>
    <property type="match status" value="1"/>
</dbReference>
<gene>
    <name evidence="2" type="ORF">ACFQ1S_27105</name>
</gene>
<evidence type="ECO:0000313" key="2">
    <source>
        <dbReference type="EMBL" id="MFD1048944.1"/>
    </source>
</evidence>
<dbReference type="Proteomes" id="UP001597045">
    <property type="component" value="Unassembled WGS sequence"/>
</dbReference>
<dbReference type="InterPro" id="IPR051333">
    <property type="entry name" value="CLIP_Serine_Protease"/>
</dbReference>
<dbReference type="EMBL" id="JBHTIS010001884">
    <property type="protein sequence ID" value="MFD1048944.1"/>
    <property type="molecule type" value="Genomic_DNA"/>
</dbReference>